<evidence type="ECO:0000313" key="10">
    <source>
        <dbReference type="EMBL" id="KDA54404.1"/>
    </source>
</evidence>
<keyword evidence="7" id="KW-0408">Iron</keyword>
<keyword evidence="6" id="KW-0560">Oxidoreductase</keyword>
<keyword evidence="2" id="KW-0963">Cytoplasm</keyword>
<dbReference type="Pfam" id="PF08331">
    <property type="entry name" value="QueG_DUF1730"/>
    <property type="match status" value="1"/>
</dbReference>
<evidence type="ECO:0000256" key="8">
    <source>
        <dbReference type="ARBA" id="ARBA00023014"/>
    </source>
</evidence>
<keyword evidence="11" id="KW-1185">Reference proteome</keyword>
<organism evidence="10 11">
    <name type="scientific">Thermoanaerobaculum aquaticum</name>
    <dbReference type="NCBI Taxonomy" id="1312852"/>
    <lineage>
        <taxon>Bacteria</taxon>
        <taxon>Pseudomonadati</taxon>
        <taxon>Acidobacteriota</taxon>
        <taxon>Thermoanaerobaculia</taxon>
        <taxon>Thermoanaerobaculales</taxon>
        <taxon>Thermoanaerobaculaceae</taxon>
        <taxon>Thermoanaerobaculum</taxon>
    </lineage>
</organism>
<dbReference type="GO" id="GO:0052693">
    <property type="term" value="F:epoxyqueuosine reductase activity"/>
    <property type="evidence" value="ECO:0007669"/>
    <property type="project" value="TreeGrafter"/>
</dbReference>
<dbReference type="InterPro" id="IPR004453">
    <property type="entry name" value="QueG"/>
</dbReference>
<evidence type="ECO:0000256" key="1">
    <source>
        <dbReference type="ARBA" id="ARBA00022485"/>
    </source>
</evidence>
<dbReference type="InterPro" id="IPR017896">
    <property type="entry name" value="4Fe4S_Fe-S-bd"/>
</dbReference>
<dbReference type="PROSITE" id="PS51379">
    <property type="entry name" value="4FE4S_FER_2"/>
    <property type="match status" value="1"/>
</dbReference>
<dbReference type="InterPro" id="IPR013542">
    <property type="entry name" value="QueG_DUF1730"/>
</dbReference>
<dbReference type="PANTHER" id="PTHR30002:SF4">
    <property type="entry name" value="EPOXYQUEUOSINE REDUCTASE"/>
    <property type="match status" value="1"/>
</dbReference>
<name>A0A062XYC7_9BACT</name>
<evidence type="ECO:0000256" key="7">
    <source>
        <dbReference type="ARBA" id="ARBA00023004"/>
    </source>
</evidence>
<keyword evidence="4" id="KW-0479">Metal-binding</keyword>
<dbReference type="EMBL" id="JMFG01000008">
    <property type="protein sequence ID" value="KDA54404.1"/>
    <property type="molecule type" value="Genomic_DNA"/>
</dbReference>
<dbReference type="NCBIfam" id="TIGR00276">
    <property type="entry name" value="tRNA epoxyqueuosine(34) reductase QueG"/>
    <property type="match status" value="1"/>
</dbReference>
<gene>
    <name evidence="10" type="ORF">EG19_11865</name>
</gene>
<dbReference type="Proteomes" id="UP000027284">
    <property type="component" value="Unassembled WGS sequence"/>
</dbReference>
<keyword evidence="8" id="KW-0411">Iron-sulfur</keyword>
<evidence type="ECO:0000256" key="2">
    <source>
        <dbReference type="ARBA" id="ARBA00022490"/>
    </source>
</evidence>
<dbReference type="AlphaFoldDB" id="A0A062XYC7"/>
<dbReference type="GO" id="GO:0051539">
    <property type="term" value="F:4 iron, 4 sulfur cluster binding"/>
    <property type="evidence" value="ECO:0007669"/>
    <property type="project" value="UniProtKB-KW"/>
</dbReference>
<dbReference type="PANTHER" id="PTHR30002">
    <property type="entry name" value="EPOXYQUEUOSINE REDUCTASE"/>
    <property type="match status" value="1"/>
</dbReference>
<evidence type="ECO:0000256" key="5">
    <source>
        <dbReference type="ARBA" id="ARBA00022785"/>
    </source>
</evidence>
<keyword evidence="3" id="KW-0819">tRNA processing</keyword>
<accession>A0A062XYC7</accession>
<dbReference type="SUPFAM" id="SSF46548">
    <property type="entry name" value="alpha-helical ferredoxin"/>
    <property type="match status" value="1"/>
</dbReference>
<feature type="domain" description="4Fe-4S ferredoxin-type" evidence="9">
    <location>
        <begin position="179"/>
        <end position="208"/>
    </location>
</feature>
<proteinExistence type="predicted"/>
<protein>
    <recommendedName>
        <fullName evidence="9">4Fe-4S ferredoxin-type domain-containing protein</fullName>
    </recommendedName>
</protein>
<dbReference type="RefSeq" id="WP_038047668.1">
    <property type="nucleotide sequence ID" value="NZ_JMFG01000008.1"/>
</dbReference>
<dbReference type="InterPro" id="IPR017900">
    <property type="entry name" value="4Fe4S_Fe_S_CS"/>
</dbReference>
<sequence>MERAHHEAKEALRAYALKTLGFDLFGVAPAEPLEGQRHLAAWLAMGFHGEMAYMARTATLRGNPDALLPGARSVICVACAYHDPPDGPLPSGHVRVARYARRRDYHKVIRKKLLKLGEHLVGLFPEAQFRIVVDSGPLLEKEVAQRAGLGWIGKNTCLINRRLGSELLLGELITTVALPPDSPETDHCGSCTACLAACPTEALRGPYQLDARRCISYLTIEHKSAFDADHPPQLSGYLFGCDLCQTCCPWNRHAPLQVNPHLPTRAHLATLSVSELAGLDAEAWAKLAEGSPLRRLTYERLRRNLGALDSTAKQE</sequence>
<evidence type="ECO:0000256" key="6">
    <source>
        <dbReference type="ARBA" id="ARBA00023002"/>
    </source>
</evidence>
<evidence type="ECO:0000256" key="4">
    <source>
        <dbReference type="ARBA" id="ARBA00022723"/>
    </source>
</evidence>
<keyword evidence="5" id="KW-0671">Queuosine biosynthesis</keyword>
<dbReference type="Gene3D" id="3.30.70.20">
    <property type="match status" value="1"/>
</dbReference>
<dbReference type="GO" id="GO:0046872">
    <property type="term" value="F:metal ion binding"/>
    <property type="evidence" value="ECO:0007669"/>
    <property type="project" value="UniProtKB-KW"/>
</dbReference>
<dbReference type="PROSITE" id="PS00198">
    <property type="entry name" value="4FE4S_FER_1"/>
    <property type="match status" value="1"/>
</dbReference>
<evidence type="ECO:0000259" key="9">
    <source>
        <dbReference type="PROSITE" id="PS51379"/>
    </source>
</evidence>
<dbReference type="OrthoDB" id="9784571at2"/>
<keyword evidence="1" id="KW-0004">4Fe-4S</keyword>
<dbReference type="Pfam" id="PF13484">
    <property type="entry name" value="Fer4_16"/>
    <property type="match status" value="1"/>
</dbReference>
<reference evidence="10 11" key="1">
    <citation type="submission" date="2014-04" db="EMBL/GenBank/DDBJ databases">
        <title>The Genome Sequence of Thermoanaerobaculum aquaticum MP-01, The First Cultivated Group 23 Acidobacterium.</title>
        <authorList>
            <person name="Stamps B.W."/>
            <person name="Losey N.A."/>
            <person name="Lawson P.A."/>
            <person name="Stevenson B.S."/>
        </authorList>
    </citation>
    <scope>NUCLEOTIDE SEQUENCE [LARGE SCALE GENOMIC DNA]</scope>
    <source>
        <strain evidence="10 11">MP-01</strain>
    </source>
</reference>
<dbReference type="GO" id="GO:0008616">
    <property type="term" value="P:tRNA queuosine(34) biosynthetic process"/>
    <property type="evidence" value="ECO:0007669"/>
    <property type="project" value="UniProtKB-KW"/>
</dbReference>
<comment type="caution">
    <text evidence="10">The sequence shown here is derived from an EMBL/GenBank/DDBJ whole genome shotgun (WGS) entry which is preliminary data.</text>
</comment>
<evidence type="ECO:0000313" key="11">
    <source>
        <dbReference type="Proteomes" id="UP000027284"/>
    </source>
</evidence>
<dbReference type="STRING" id="1312852.EG19_11865"/>
<evidence type="ECO:0000256" key="3">
    <source>
        <dbReference type="ARBA" id="ARBA00022694"/>
    </source>
</evidence>